<dbReference type="InterPro" id="IPR042150">
    <property type="entry name" value="MmRce1-like"/>
</dbReference>
<keyword evidence="1" id="KW-0472">Membrane</keyword>
<feature type="domain" description="CAAX prenyl protease 2/Lysostaphin resistance protein A-like" evidence="2">
    <location>
        <begin position="143"/>
        <end position="247"/>
    </location>
</feature>
<evidence type="ECO:0000256" key="1">
    <source>
        <dbReference type="SAM" id="Phobius"/>
    </source>
</evidence>
<feature type="transmembrane region" description="Helical" evidence="1">
    <location>
        <begin position="234"/>
        <end position="252"/>
    </location>
</feature>
<dbReference type="InterPro" id="IPR003675">
    <property type="entry name" value="Rce1/LyrA-like_dom"/>
</dbReference>
<feature type="transmembrane region" description="Helical" evidence="1">
    <location>
        <begin position="206"/>
        <end position="227"/>
    </location>
</feature>
<keyword evidence="4" id="KW-1185">Reference proteome</keyword>
<feature type="transmembrane region" description="Helical" evidence="1">
    <location>
        <begin position="46"/>
        <end position="66"/>
    </location>
</feature>
<keyword evidence="1" id="KW-0812">Transmembrane</keyword>
<reference evidence="3" key="1">
    <citation type="submission" date="2023-04" db="EMBL/GenBank/DDBJ databases">
        <title>Complete genome sequence of Temperatibacter marinus.</title>
        <authorList>
            <person name="Rong J.-C."/>
            <person name="Yi M.-L."/>
            <person name="Zhao Q."/>
        </authorList>
    </citation>
    <scope>NUCLEOTIDE SEQUENCE</scope>
    <source>
        <strain evidence="3">NBRC 110045</strain>
    </source>
</reference>
<dbReference type="EMBL" id="CP123872">
    <property type="protein sequence ID" value="WND01496.1"/>
    <property type="molecule type" value="Genomic_DNA"/>
</dbReference>
<feature type="transmembrane region" description="Helical" evidence="1">
    <location>
        <begin position="172"/>
        <end position="194"/>
    </location>
</feature>
<dbReference type="GO" id="GO:0080120">
    <property type="term" value="P:CAAX-box protein maturation"/>
    <property type="evidence" value="ECO:0007669"/>
    <property type="project" value="UniProtKB-ARBA"/>
</dbReference>
<name>A0AA52EG76_9PROT</name>
<dbReference type="Pfam" id="PF02517">
    <property type="entry name" value="Rce1-like"/>
    <property type="match status" value="1"/>
</dbReference>
<accession>A0AA52EG76</accession>
<dbReference type="RefSeq" id="WP_310797324.1">
    <property type="nucleotide sequence ID" value="NZ_CP123872.1"/>
</dbReference>
<dbReference type="GO" id="GO:0004175">
    <property type="term" value="F:endopeptidase activity"/>
    <property type="evidence" value="ECO:0007669"/>
    <property type="project" value="UniProtKB-ARBA"/>
</dbReference>
<gene>
    <name evidence="3" type="ORF">QGN29_07975</name>
</gene>
<proteinExistence type="predicted"/>
<evidence type="ECO:0000259" key="2">
    <source>
        <dbReference type="Pfam" id="PF02517"/>
    </source>
</evidence>
<dbReference type="AlphaFoldDB" id="A0AA52EG76"/>
<feature type="transmembrane region" description="Helical" evidence="1">
    <location>
        <begin position="264"/>
        <end position="285"/>
    </location>
</feature>
<dbReference type="PANTHER" id="PTHR35797">
    <property type="entry name" value="PROTEASE-RELATED"/>
    <property type="match status" value="1"/>
</dbReference>
<dbReference type="PANTHER" id="PTHR35797:SF1">
    <property type="entry name" value="PROTEASE"/>
    <property type="match status" value="1"/>
</dbReference>
<sequence>MVDVPTDNSTERQEAWRNLVIFMLIMIGLSAVYNLLMINMGQMSRMLVAGVMWAPGIAALLTCLIIKRKISDLPWGWGEWKWNWMAWWLPIVYGTLIYAPIWLFQLGDSSFPNPKTLADWSSNVIGTGETNIVATLFFVLLLASFGVIASLSRALGEEIGWRGFMIWEMRKVMSFGQLAVLSGLIWGMWHWPAILFTDYNNGEGNFYLQLALFTVSISAMGPIYAYLTFKSKSLWPAAILHASHNLFIQGIFTPLTQKGAETHLYVDEFGVMMPIVVVMAALYFWRRAKREGM</sequence>
<evidence type="ECO:0000313" key="4">
    <source>
        <dbReference type="Proteomes" id="UP001268683"/>
    </source>
</evidence>
<feature type="transmembrane region" description="Helical" evidence="1">
    <location>
        <begin position="19"/>
        <end position="40"/>
    </location>
</feature>
<evidence type="ECO:0000313" key="3">
    <source>
        <dbReference type="EMBL" id="WND01496.1"/>
    </source>
</evidence>
<feature type="transmembrane region" description="Helical" evidence="1">
    <location>
        <begin position="86"/>
        <end position="104"/>
    </location>
</feature>
<protein>
    <submittedName>
        <fullName evidence="3">Type II CAAX endopeptidase family protein</fullName>
    </submittedName>
</protein>
<dbReference type="Proteomes" id="UP001268683">
    <property type="component" value="Chromosome"/>
</dbReference>
<organism evidence="3 4">
    <name type="scientific">Temperatibacter marinus</name>
    <dbReference type="NCBI Taxonomy" id="1456591"/>
    <lineage>
        <taxon>Bacteria</taxon>
        <taxon>Pseudomonadati</taxon>
        <taxon>Pseudomonadota</taxon>
        <taxon>Alphaproteobacteria</taxon>
        <taxon>Kordiimonadales</taxon>
        <taxon>Temperatibacteraceae</taxon>
        <taxon>Temperatibacter</taxon>
    </lineage>
</organism>
<dbReference type="KEGG" id="tmk:QGN29_07975"/>
<keyword evidence="1" id="KW-1133">Transmembrane helix</keyword>
<feature type="transmembrane region" description="Helical" evidence="1">
    <location>
        <begin position="132"/>
        <end position="151"/>
    </location>
</feature>